<keyword evidence="3" id="KW-1185">Reference proteome</keyword>
<protein>
    <recommendedName>
        <fullName evidence="4">DUF4179 domain-containing protein</fullName>
    </recommendedName>
</protein>
<name>A0ABP3JIJ6_9BACI</name>
<keyword evidence="1" id="KW-1133">Transmembrane helix</keyword>
<evidence type="ECO:0000313" key="2">
    <source>
        <dbReference type="EMBL" id="GAA0452235.1"/>
    </source>
</evidence>
<keyword evidence="1" id="KW-0472">Membrane</keyword>
<dbReference type="Proteomes" id="UP001500740">
    <property type="component" value="Unassembled WGS sequence"/>
</dbReference>
<accession>A0ABP3JIJ6</accession>
<keyword evidence="1" id="KW-0812">Transmembrane</keyword>
<proteinExistence type="predicted"/>
<gene>
    <name evidence="2" type="ORF">GCM10008935_03570</name>
</gene>
<feature type="transmembrane region" description="Helical" evidence="1">
    <location>
        <begin position="48"/>
        <end position="70"/>
    </location>
</feature>
<dbReference type="RefSeq" id="WP_343781379.1">
    <property type="nucleotide sequence ID" value="NZ_BAAACZ010000003.1"/>
</dbReference>
<reference evidence="3" key="1">
    <citation type="journal article" date="2019" name="Int. J. Syst. Evol. Microbiol.">
        <title>The Global Catalogue of Microorganisms (GCM) 10K type strain sequencing project: providing services to taxonomists for standard genome sequencing and annotation.</title>
        <authorList>
            <consortium name="The Broad Institute Genomics Platform"/>
            <consortium name="The Broad Institute Genome Sequencing Center for Infectious Disease"/>
            <person name="Wu L."/>
            <person name="Ma J."/>
        </authorList>
    </citation>
    <scope>NUCLEOTIDE SEQUENCE [LARGE SCALE GENOMIC DNA]</scope>
    <source>
        <strain evidence="3">JCM 14193</strain>
    </source>
</reference>
<evidence type="ECO:0000256" key="1">
    <source>
        <dbReference type="SAM" id="Phobius"/>
    </source>
</evidence>
<evidence type="ECO:0008006" key="4">
    <source>
        <dbReference type="Google" id="ProtNLM"/>
    </source>
</evidence>
<comment type="caution">
    <text evidence="2">The sequence shown here is derived from an EMBL/GenBank/DDBJ whole genome shotgun (WGS) entry which is preliminary data.</text>
</comment>
<dbReference type="EMBL" id="BAAACZ010000003">
    <property type="protein sequence ID" value="GAA0452235.1"/>
    <property type="molecule type" value="Genomic_DNA"/>
</dbReference>
<sequence>MDQHNQDLEKLKAFTKDLNINATKKNEIRSTVLKYAEKKQRRTKRKMWAITGASIAAVGLFSVLTFGTFIDEENGNTATSSEESSIESSFTAADVIDDASVEGENGQYQVTGTVPTEMEGFEFVVKGLTIDTAYNYYEIESQDGSFELDLTIEEEGLPAEGEILFSVRVDADEQSIVLDEFSEIDSREELSVNEVSTEQSTIIVEGMEEETEVTTYELTPYGITYQLEQFLEHYEVEDGIVIHHNNYEEVDIAIEIEVDEQGDLVEAQSMLEDQYSTGGNSVEDLSEYDTTLNGYQEHFDEGEGYFVVEVAEDILMITYRYPIEAGDGFWPRMNMLIETLEY</sequence>
<evidence type="ECO:0000313" key="3">
    <source>
        <dbReference type="Proteomes" id="UP001500740"/>
    </source>
</evidence>
<organism evidence="2 3">
    <name type="scientific">Alkalibacillus silvisoli</name>
    <dbReference type="NCBI Taxonomy" id="392823"/>
    <lineage>
        <taxon>Bacteria</taxon>
        <taxon>Bacillati</taxon>
        <taxon>Bacillota</taxon>
        <taxon>Bacilli</taxon>
        <taxon>Bacillales</taxon>
        <taxon>Bacillaceae</taxon>
        <taxon>Alkalibacillus</taxon>
    </lineage>
</organism>